<keyword evidence="3" id="KW-1185">Reference proteome</keyword>
<dbReference type="InterPro" id="IPR007899">
    <property type="entry name" value="CHAD_dom"/>
</dbReference>
<dbReference type="Pfam" id="PF05235">
    <property type="entry name" value="CHAD"/>
    <property type="match status" value="1"/>
</dbReference>
<dbReference type="PROSITE" id="PS51708">
    <property type="entry name" value="CHAD"/>
    <property type="match status" value="1"/>
</dbReference>
<sequence>MVVAAGSQTPGTPAPDVEWPARELISDLAKELRGLEGAARKDRADAVHRMRSVSRRLRSALAALDAGPETPVHVAAKGLRWLGATLGYNRDSEVIQLRLQDHADGADDPAARRVARRLIAVERRNRGVTHAAVVKALGSKRYRRTMAALDAVGAAESPVGTADAREYAAAERLRSDLERVRRRARREAGNTDPLLAERKLHSVRKAARRLRYDAEAAAVDAPGIGVWAASLAAAAERVQHELGAFRDSALVQELVVASSAGSGERSGEAAGDGRGAQNDLLRVERTLGEAALDRARAAIAALLAEG</sequence>
<evidence type="ECO:0000313" key="3">
    <source>
        <dbReference type="Proteomes" id="UP001596306"/>
    </source>
</evidence>
<name>A0ABW1VL36_9MICO</name>
<dbReference type="RefSeq" id="WP_386733028.1">
    <property type="nucleotide sequence ID" value="NZ_JBHSTP010000004.1"/>
</dbReference>
<gene>
    <name evidence="2" type="ORF">ACFQB0_14505</name>
</gene>
<evidence type="ECO:0000259" key="1">
    <source>
        <dbReference type="PROSITE" id="PS51708"/>
    </source>
</evidence>
<dbReference type="Gene3D" id="1.40.20.10">
    <property type="entry name" value="CHAD domain"/>
    <property type="match status" value="1"/>
</dbReference>
<reference evidence="3" key="1">
    <citation type="journal article" date="2019" name="Int. J. Syst. Evol. Microbiol.">
        <title>The Global Catalogue of Microorganisms (GCM) 10K type strain sequencing project: providing services to taxonomists for standard genome sequencing and annotation.</title>
        <authorList>
            <consortium name="The Broad Institute Genomics Platform"/>
            <consortium name="The Broad Institute Genome Sequencing Center for Infectious Disease"/>
            <person name="Wu L."/>
            <person name="Ma J."/>
        </authorList>
    </citation>
    <scope>NUCLEOTIDE SEQUENCE [LARGE SCALE GENOMIC DNA]</scope>
    <source>
        <strain evidence="3">CCUG 43304</strain>
    </source>
</reference>
<organism evidence="2 3">
    <name type="scientific">Luethyella okanaganae</name>
    <dbReference type="NCBI Taxonomy" id="69372"/>
    <lineage>
        <taxon>Bacteria</taxon>
        <taxon>Bacillati</taxon>
        <taxon>Actinomycetota</taxon>
        <taxon>Actinomycetes</taxon>
        <taxon>Micrococcales</taxon>
        <taxon>Microbacteriaceae</taxon>
        <taxon>Luethyella</taxon>
    </lineage>
</organism>
<dbReference type="PANTHER" id="PTHR39339">
    <property type="entry name" value="SLR1444 PROTEIN"/>
    <property type="match status" value="1"/>
</dbReference>
<accession>A0ABW1VL36</accession>
<protein>
    <submittedName>
        <fullName evidence="2">CHAD domain-containing protein</fullName>
    </submittedName>
</protein>
<evidence type="ECO:0000313" key="2">
    <source>
        <dbReference type="EMBL" id="MFC6357319.1"/>
    </source>
</evidence>
<dbReference type="Proteomes" id="UP001596306">
    <property type="component" value="Unassembled WGS sequence"/>
</dbReference>
<dbReference type="EMBL" id="JBHSTP010000004">
    <property type="protein sequence ID" value="MFC6357319.1"/>
    <property type="molecule type" value="Genomic_DNA"/>
</dbReference>
<feature type="domain" description="CHAD" evidence="1">
    <location>
        <begin position="10"/>
        <end position="304"/>
    </location>
</feature>
<dbReference type="PANTHER" id="PTHR39339:SF1">
    <property type="entry name" value="CHAD DOMAIN-CONTAINING PROTEIN"/>
    <property type="match status" value="1"/>
</dbReference>
<proteinExistence type="predicted"/>
<dbReference type="SMART" id="SM00880">
    <property type="entry name" value="CHAD"/>
    <property type="match status" value="1"/>
</dbReference>
<dbReference type="InterPro" id="IPR038186">
    <property type="entry name" value="CHAD_dom_sf"/>
</dbReference>
<comment type="caution">
    <text evidence="2">The sequence shown here is derived from an EMBL/GenBank/DDBJ whole genome shotgun (WGS) entry which is preliminary data.</text>
</comment>